<evidence type="ECO:0000256" key="1">
    <source>
        <dbReference type="ARBA" id="ARBA00004141"/>
    </source>
</evidence>
<feature type="transmembrane region" description="Helical" evidence="7">
    <location>
        <begin position="262"/>
        <end position="279"/>
    </location>
</feature>
<comment type="subcellular location">
    <subcellularLocation>
        <location evidence="1">Membrane</location>
        <topology evidence="1">Multi-pass membrane protein</topology>
    </subcellularLocation>
</comment>
<feature type="domain" description="TMC" evidence="8">
    <location>
        <begin position="491"/>
        <end position="597"/>
    </location>
</feature>
<reference evidence="9 10" key="1">
    <citation type="submission" date="2024-11" db="EMBL/GenBank/DDBJ databases">
        <title>Chromosome-level genome assembly of the freshwater bivalve Anodonta woodiana.</title>
        <authorList>
            <person name="Chen X."/>
        </authorList>
    </citation>
    <scope>NUCLEOTIDE SEQUENCE [LARGE SCALE GENOMIC DNA]</scope>
    <source>
        <strain evidence="9">MN2024</strain>
        <tissue evidence="9">Gills</tissue>
    </source>
</reference>
<accession>A0ABD3WQ92</accession>
<dbReference type="InterPro" id="IPR012496">
    <property type="entry name" value="TMC_dom"/>
</dbReference>
<comment type="similarity">
    <text evidence="2">Belongs to the TMC family.</text>
</comment>
<name>A0ABD3WQ92_SINWO</name>
<evidence type="ECO:0000313" key="9">
    <source>
        <dbReference type="EMBL" id="KAL3875516.1"/>
    </source>
</evidence>
<feature type="transmembrane region" description="Helical" evidence="7">
    <location>
        <begin position="426"/>
        <end position="446"/>
    </location>
</feature>
<evidence type="ECO:0000256" key="2">
    <source>
        <dbReference type="ARBA" id="ARBA00006510"/>
    </source>
</evidence>
<keyword evidence="3 7" id="KW-0812">Transmembrane</keyword>
<protein>
    <recommendedName>
        <fullName evidence="8">TMC domain-containing protein</fullName>
    </recommendedName>
</protein>
<keyword evidence="10" id="KW-1185">Reference proteome</keyword>
<dbReference type="Pfam" id="PF07810">
    <property type="entry name" value="TMC"/>
    <property type="match status" value="1"/>
</dbReference>
<feature type="transmembrane region" description="Helical" evidence="7">
    <location>
        <begin position="458"/>
        <end position="480"/>
    </location>
</feature>
<evidence type="ECO:0000259" key="8">
    <source>
        <dbReference type="Pfam" id="PF07810"/>
    </source>
</evidence>
<feature type="transmembrane region" description="Helical" evidence="7">
    <location>
        <begin position="500"/>
        <end position="520"/>
    </location>
</feature>
<sequence length="784" mass="90294">MDQYRQQNGREHFPLGTVNPGYQEEELRYYSDVNSPAGLYPGYNVNSSAHIPLDRRGSDASSYHSDTGPRHRWAAQETRDASILLDKLPSRQLERLASDVAQKSSFRQKSKKRKSLHGTIHIPRGKDVSKELMDQYEEDPNIMDEFDIKDTTLPLSSKMRIRSITKKRPGRLKSLKYSCGIAWMHFRQKMSDFAFYLQLWKGHMKKIEGHFGTGVLSYFLFLQWIFYINIPVFIVTFGFVIVPQLLDSSNIYSNKTFTGKELLLGTGWFNDTIMFYGFYTNGTISKTYEMQFAYLLTCGAYYIMCIIIIALSISRSYKTNYIEGSGAYDFYYVTRVFCGWDYGIMAVDAAKLKHKGIWNELKEYLSGIQKEKKQATCKEKCKWIFFRAATNLFVLGSIGGCGYLIYFLSTDKRIADVTQEELKDMVMPLCVSGIILILPLIFSFIGQLEKYEKPKTELYVGMVRTMLLKATVLAVLVSSWYRGDITNMHPCWETYVGQEIYRLVIVDFIFTLLVTFFIEFIRRLFKEHCCKFLNYPEFDIGRNTLNLIYSQALCWLGTYFCPILSLVVIIKLFIIFYVKRVSVILNCKPSLRPWRAARAHTIFMGFLFVFFLLSAAAVACGIIFIPPSRQCGPFRNKNKPYQIVTDFVNNLNHDLTWLQVIINIISSPGFIAGALVILCVLTYYMRIVMVGHKEMVTLLQQQLAMEGKDKAYLLKMLQEASSKHKDKPKLLDRGRQLSPGAVSTIESSRPGGRQFIKQVADSISIEKLAEDNAHSRARRKRDRD</sequence>
<feature type="transmembrane region" description="Helical" evidence="7">
    <location>
        <begin position="215"/>
        <end position="242"/>
    </location>
</feature>
<feature type="region of interest" description="Disordered" evidence="6">
    <location>
        <begin position="724"/>
        <end position="752"/>
    </location>
</feature>
<dbReference type="Proteomes" id="UP001634394">
    <property type="component" value="Unassembled WGS sequence"/>
</dbReference>
<keyword evidence="4 7" id="KW-1133">Transmembrane helix</keyword>
<evidence type="ECO:0000256" key="5">
    <source>
        <dbReference type="ARBA" id="ARBA00023136"/>
    </source>
</evidence>
<feature type="transmembrane region" description="Helical" evidence="7">
    <location>
        <begin position="384"/>
        <end position="406"/>
    </location>
</feature>
<proteinExistence type="inferred from homology"/>
<keyword evidence="5 7" id="KW-0472">Membrane</keyword>
<dbReference type="InterPro" id="IPR038900">
    <property type="entry name" value="TMC"/>
</dbReference>
<evidence type="ECO:0000256" key="6">
    <source>
        <dbReference type="SAM" id="MobiDB-lite"/>
    </source>
</evidence>
<feature type="transmembrane region" description="Helical" evidence="7">
    <location>
        <begin position="599"/>
        <end position="625"/>
    </location>
</feature>
<dbReference type="EMBL" id="JBJQND010000005">
    <property type="protein sequence ID" value="KAL3875516.1"/>
    <property type="molecule type" value="Genomic_DNA"/>
</dbReference>
<dbReference type="AlphaFoldDB" id="A0ABD3WQ92"/>
<feature type="region of interest" description="Disordered" evidence="6">
    <location>
        <begin position="54"/>
        <end position="75"/>
    </location>
</feature>
<dbReference type="PANTHER" id="PTHR23302:SF43">
    <property type="entry name" value="TMC DOMAIN-CONTAINING PROTEIN"/>
    <property type="match status" value="1"/>
</dbReference>
<evidence type="ECO:0000256" key="3">
    <source>
        <dbReference type="ARBA" id="ARBA00022692"/>
    </source>
</evidence>
<comment type="caution">
    <text evidence="9">The sequence shown here is derived from an EMBL/GenBank/DDBJ whole genome shotgun (WGS) entry which is preliminary data.</text>
</comment>
<evidence type="ECO:0000313" key="10">
    <source>
        <dbReference type="Proteomes" id="UP001634394"/>
    </source>
</evidence>
<feature type="transmembrane region" description="Helical" evidence="7">
    <location>
        <begin position="291"/>
        <end position="313"/>
    </location>
</feature>
<organism evidence="9 10">
    <name type="scientific">Sinanodonta woodiana</name>
    <name type="common">Chinese pond mussel</name>
    <name type="synonym">Anodonta woodiana</name>
    <dbReference type="NCBI Taxonomy" id="1069815"/>
    <lineage>
        <taxon>Eukaryota</taxon>
        <taxon>Metazoa</taxon>
        <taxon>Spiralia</taxon>
        <taxon>Lophotrochozoa</taxon>
        <taxon>Mollusca</taxon>
        <taxon>Bivalvia</taxon>
        <taxon>Autobranchia</taxon>
        <taxon>Heteroconchia</taxon>
        <taxon>Palaeoheterodonta</taxon>
        <taxon>Unionida</taxon>
        <taxon>Unionoidea</taxon>
        <taxon>Unionidae</taxon>
        <taxon>Unioninae</taxon>
        <taxon>Sinanodonta</taxon>
    </lineage>
</organism>
<feature type="transmembrane region" description="Helical" evidence="7">
    <location>
        <begin position="555"/>
        <end position="578"/>
    </location>
</feature>
<evidence type="ECO:0000256" key="4">
    <source>
        <dbReference type="ARBA" id="ARBA00022989"/>
    </source>
</evidence>
<dbReference type="GO" id="GO:0016020">
    <property type="term" value="C:membrane"/>
    <property type="evidence" value="ECO:0007669"/>
    <property type="project" value="UniProtKB-SubCell"/>
</dbReference>
<evidence type="ECO:0000256" key="7">
    <source>
        <dbReference type="SAM" id="Phobius"/>
    </source>
</evidence>
<gene>
    <name evidence="9" type="ORF">ACJMK2_033462</name>
</gene>
<dbReference type="PANTHER" id="PTHR23302">
    <property type="entry name" value="TRANSMEMBRANE CHANNEL-RELATED"/>
    <property type="match status" value="1"/>
</dbReference>
<feature type="transmembrane region" description="Helical" evidence="7">
    <location>
        <begin position="660"/>
        <end position="685"/>
    </location>
</feature>